<reference evidence="3" key="1">
    <citation type="submission" date="2011-02" db="EMBL/GenBank/DDBJ databases">
        <authorList>
            <person name="Aslett M."/>
        </authorList>
    </citation>
    <scope>NUCLEOTIDE SEQUENCE</scope>
    <source>
        <strain evidence="3">Liverpool</strain>
    </source>
</reference>
<evidence type="ECO:0000259" key="2">
    <source>
        <dbReference type="Pfam" id="PF18591"/>
    </source>
</evidence>
<dbReference type="InterPro" id="IPR040955">
    <property type="entry name" value="IMP2_N"/>
</dbReference>
<gene>
    <name evidence="4" type="ORF">BN1204_045980</name>
    <name evidence="3" type="ORF">NCLIV_045980</name>
</gene>
<feature type="domain" description="Immune mapped protein 2 N-terminal" evidence="1">
    <location>
        <begin position="16"/>
        <end position="97"/>
    </location>
</feature>
<dbReference type="RefSeq" id="XP_003884197.1">
    <property type="nucleotide sequence ID" value="XM_003884148.1"/>
</dbReference>
<dbReference type="EMBL" id="FR823391">
    <property type="protein sequence ID" value="CBZ54166.1"/>
    <property type="molecule type" value="Genomic_DNA"/>
</dbReference>
<dbReference type="OrthoDB" id="329578at2759"/>
<keyword evidence="5" id="KW-1185">Reference proteome</keyword>
<evidence type="ECO:0000259" key="1">
    <source>
        <dbReference type="Pfam" id="PF18590"/>
    </source>
</evidence>
<dbReference type="InParanoid" id="F0VLN8"/>
<sequence length="170" mass="18642">MSILRHDSHPIAEDAQGAYLTFDTASRGTIVLTWSKKAVSDALIYFHPRKPVPAFKYTANGGRMQLATNVQLDPTRYFQGICAFLKTLKQFDGELTVISQNRGPKPIAVVLHIVGTNAVVKCERGVAYDLTDVDVVGVIPVDCVEFDCKTLSPSLFREKAERVGAALTVM</sequence>
<reference evidence="5" key="3">
    <citation type="journal article" date="2012" name="PLoS Pathog.">
        <title>Comparative genomics of the apicomplexan parasites Toxoplasma gondii and Neospora caninum: Coccidia differing in host range and transmission strategy.</title>
        <authorList>
            <person name="Reid A.J."/>
            <person name="Vermont S.J."/>
            <person name="Cotton J.A."/>
            <person name="Harris D."/>
            <person name="Hill-Cawthorne G.A."/>
            <person name="Konen-Waisman S."/>
            <person name="Latham S.M."/>
            <person name="Mourier T."/>
            <person name="Norton R."/>
            <person name="Quail M.A."/>
            <person name="Sanders M."/>
            <person name="Shanmugam D."/>
            <person name="Sohal A."/>
            <person name="Wasmuth J.D."/>
            <person name="Brunk B."/>
            <person name="Grigg M.E."/>
            <person name="Howard J.C."/>
            <person name="Parkinson J."/>
            <person name="Roos D.S."/>
            <person name="Trees A.J."/>
            <person name="Berriman M."/>
            <person name="Pain A."/>
            <person name="Wastling J.M."/>
        </authorList>
    </citation>
    <scope>NUCLEOTIDE SEQUENCE [LARGE SCALE GENOMIC DNA]</scope>
    <source>
        <strain evidence="5">Liverpool</strain>
    </source>
</reference>
<dbReference type="eggNOG" id="ENOG502SBCP">
    <property type="taxonomic scope" value="Eukaryota"/>
</dbReference>
<organism evidence="3 5">
    <name type="scientific">Neospora caninum (strain Liverpool)</name>
    <dbReference type="NCBI Taxonomy" id="572307"/>
    <lineage>
        <taxon>Eukaryota</taxon>
        <taxon>Sar</taxon>
        <taxon>Alveolata</taxon>
        <taxon>Apicomplexa</taxon>
        <taxon>Conoidasida</taxon>
        <taxon>Coccidia</taxon>
        <taxon>Eucoccidiorida</taxon>
        <taxon>Eimeriorina</taxon>
        <taxon>Sarcocystidae</taxon>
        <taxon>Neospora</taxon>
    </lineage>
</organism>
<dbReference type="AlphaFoldDB" id="F0VLN8"/>
<evidence type="ECO:0008006" key="6">
    <source>
        <dbReference type="Google" id="ProtNLM"/>
    </source>
</evidence>
<reference evidence="3" key="2">
    <citation type="submission" date="2011-03" db="EMBL/GenBank/DDBJ databases">
        <title>Comparative genomics and transcriptomics of Neospora caninum and Toxoplasma gondii.</title>
        <authorList>
            <person name="Reid A.J."/>
            <person name="Sohal A."/>
            <person name="Harris D."/>
            <person name="Quail M."/>
            <person name="Sanders M."/>
            <person name="Berriman M."/>
            <person name="Wastling J.M."/>
            <person name="Pain A."/>
        </authorList>
    </citation>
    <scope>NUCLEOTIDE SEQUENCE</scope>
    <source>
        <strain evidence="3">Liverpool</strain>
    </source>
</reference>
<dbReference type="Pfam" id="PF18591">
    <property type="entry name" value="IMP2_C"/>
    <property type="match status" value="1"/>
</dbReference>
<dbReference type="OMA" id="PVPAFKY"/>
<evidence type="ECO:0000313" key="3">
    <source>
        <dbReference type="EMBL" id="CBZ54166.1"/>
    </source>
</evidence>
<reference evidence="4" key="4">
    <citation type="journal article" date="2015" name="PLoS ONE">
        <title>Comprehensive Evaluation of Toxoplasma gondii VEG and Neospora caninum LIV Genomes with Tachyzoite Stage Transcriptome and Proteome Defines Novel Transcript Features.</title>
        <authorList>
            <person name="Ramaprasad A."/>
            <person name="Mourier T."/>
            <person name="Naeem R."/>
            <person name="Malas T.B."/>
            <person name="Moussa E."/>
            <person name="Panigrahi A."/>
            <person name="Vermont S.J."/>
            <person name="Otto T.D."/>
            <person name="Wastling J."/>
            <person name="Pain A."/>
        </authorList>
    </citation>
    <scope>NUCLEOTIDE SEQUENCE</scope>
    <source>
        <strain evidence="4">Liverpool</strain>
    </source>
</reference>
<dbReference type="EMBL" id="LN714485">
    <property type="protein sequence ID" value="CEL68867.1"/>
    <property type="molecule type" value="Genomic_DNA"/>
</dbReference>
<accession>F0VLN8</accession>
<dbReference type="Pfam" id="PF18590">
    <property type="entry name" value="IMP2_N"/>
    <property type="match status" value="1"/>
</dbReference>
<dbReference type="GeneID" id="13442097"/>
<name>F0VLN8_NEOCL</name>
<protein>
    <recommendedName>
        <fullName evidence="6">Immune mapped protein 2 N-terminal domain-containing protein</fullName>
    </recommendedName>
</protein>
<dbReference type="VEuPathDB" id="ToxoDB:NCLIV_045980"/>
<dbReference type="Proteomes" id="UP000007494">
    <property type="component" value="Chromosome X"/>
</dbReference>
<evidence type="ECO:0000313" key="4">
    <source>
        <dbReference type="EMBL" id="CEL68867.1"/>
    </source>
</evidence>
<feature type="domain" description="Immune Mapped Protein 1-like C-terminal" evidence="2">
    <location>
        <begin position="107"/>
        <end position="169"/>
    </location>
</feature>
<evidence type="ECO:0000313" key="5">
    <source>
        <dbReference type="Proteomes" id="UP000007494"/>
    </source>
</evidence>
<proteinExistence type="predicted"/>
<dbReference type="InterPro" id="IPR040785">
    <property type="entry name" value="IMP1-like_C"/>
</dbReference>